<dbReference type="Proteomes" id="UP001597097">
    <property type="component" value="Unassembled WGS sequence"/>
</dbReference>
<keyword evidence="1" id="KW-0732">Signal</keyword>
<protein>
    <submittedName>
        <fullName evidence="2">Uncharacterized protein</fullName>
    </submittedName>
</protein>
<gene>
    <name evidence="2" type="ORF">ACFSJ0_36230</name>
</gene>
<dbReference type="EMBL" id="JBHUCM010000032">
    <property type="protein sequence ID" value="MFD1542550.1"/>
    <property type="molecule type" value="Genomic_DNA"/>
</dbReference>
<proteinExistence type="predicted"/>
<evidence type="ECO:0000313" key="2">
    <source>
        <dbReference type="EMBL" id="MFD1542550.1"/>
    </source>
</evidence>
<accession>A0ABW4GIX1</accession>
<sequence>MRFVSRIMIGVAATTMVAIVAPASANATTATTATPVTTSTSSHFYDADWGPYFSSDHKAKAEGHVTVDKKRFKFWYWKTFIVKQKVCTFDKKSHKKHCEFVVKKIKKRVWEWRFSYIFTVDSTLTTYKWWGRDKCAWETFKVVDRDGHASFNSFSNCRRHPADYSFSGKDAAHIYVDVSRGNRHGPTGFHSGWQDVYHAAA</sequence>
<keyword evidence="3" id="KW-1185">Reference proteome</keyword>
<name>A0ABW4GIX1_9ACTN</name>
<feature type="chain" id="PRO_5047030318" evidence="1">
    <location>
        <begin position="28"/>
        <end position="201"/>
    </location>
</feature>
<evidence type="ECO:0000313" key="3">
    <source>
        <dbReference type="Proteomes" id="UP001597097"/>
    </source>
</evidence>
<reference evidence="3" key="1">
    <citation type="journal article" date="2019" name="Int. J. Syst. Evol. Microbiol.">
        <title>The Global Catalogue of Microorganisms (GCM) 10K type strain sequencing project: providing services to taxonomists for standard genome sequencing and annotation.</title>
        <authorList>
            <consortium name="The Broad Institute Genomics Platform"/>
            <consortium name="The Broad Institute Genome Sequencing Center for Infectious Disease"/>
            <person name="Wu L."/>
            <person name="Ma J."/>
        </authorList>
    </citation>
    <scope>NUCLEOTIDE SEQUENCE [LARGE SCALE GENOMIC DNA]</scope>
    <source>
        <strain evidence="3">CGMCC 1.15399</strain>
    </source>
</reference>
<dbReference type="RefSeq" id="WP_219534280.1">
    <property type="nucleotide sequence ID" value="NZ_JAHKRM010000021.1"/>
</dbReference>
<organism evidence="2 3">
    <name type="scientific">Nonomuraea guangzhouensis</name>
    <dbReference type="NCBI Taxonomy" id="1291555"/>
    <lineage>
        <taxon>Bacteria</taxon>
        <taxon>Bacillati</taxon>
        <taxon>Actinomycetota</taxon>
        <taxon>Actinomycetes</taxon>
        <taxon>Streptosporangiales</taxon>
        <taxon>Streptosporangiaceae</taxon>
        <taxon>Nonomuraea</taxon>
    </lineage>
</organism>
<evidence type="ECO:0000256" key="1">
    <source>
        <dbReference type="SAM" id="SignalP"/>
    </source>
</evidence>
<comment type="caution">
    <text evidence="2">The sequence shown here is derived from an EMBL/GenBank/DDBJ whole genome shotgun (WGS) entry which is preliminary data.</text>
</comment>
<feature type="signal peptide" evidence="1">
    <location>
        <begin position="1"/>
        <end position="27"/>
    </location>
</feature>